<protein>
    <recommendedName>
        <fullName evidence="7">Class A sortase</fullName>
    </recommendedName>
</protein>
<evidence type="ECO:0000313" key="5">
    <source>
        <dbReference type="EMBL" id="OCS83358.1"/>
    </source>
</evidence>
<gene>
    <name evidence="5" type="ORF">A6M13_04865</name>
</gene>
<evidence type="ECO:0000256" key="1">
    <source>
        <dbReference type="ARBA" id="ARBA00022670"/>
    </source>
</evidence>
<sequence length="196" mass="21180">MDNRPLDADTMLANNATEASFDFDSVESLTLGDIFSLQSMASYVSVIGQIAVPSVNLHLPIGKGVSETVLATGAGTLKADQQLGKGNYALASHNEGTDVLFSPLHHAQIGDAVYLTDLTHVYTYEITVAEVIPPTATYVLDDIPNKTLLTLITCAFDGEERLHIQAELTATTAIDDATQEMKDAFQLQQNHTKKRD</sequence>
<evidence type="ECO:0008006" key="7">
    <source>
        <dbReference type="Google" id="ProtNLM"/>
    </source>
</evidence>
<dbReference type="GO" id="GO:0006508">
    <property type="term" value="P:proteolysis"/>
    <property type="evidence" value="ECO:0007669"/>
    <property type="project" value="UniProtKB-KW"/>
</dbReference>
<reference evidence="5 6" key="1">
    <citation type="submission" date="2016-07" db="EMBL/GenBank/DDBJ databases">
        <title>Caryophanon tenue genome sequencing.</title>
        <authorList>
            <person name="Verma A."/>
            <person name="Pal Y."/>
            <person name="Krishnamurthi S."/>
        </authorList>
    </citation>
    <scope>NUCLEOTIDE SEQUENCE [LARGE SCALE GENOMIC DNA]</scope>
    <source>
        <strain evidence="5 6">DSM 14152</strain>
    </source>
</reference>
<dbReference type="SUPFAM" id="SSF63817">
    <property type="entry name" value="Sortase"/>
    <property type="match status" value="1"/>
</dbReference>
<dbReference type="NCBIfam" id="TIGR01076">
    <property type="entry name" value="sortase_fam"/>
    <property type="match status" value="1"/>
</dbReference>
<feature type="active site" description="Acyl-thioester intermediate" evidence="4">
    <location>
        <position position="154"/>
    </location>
</feature>
<keyword evidence="1" id="KW-0645">Protease</keyword>
<dbReference type="InterPro" id="IPR005754">
    <property type="entry name" value="Sortase"/>
</dbReference>
<dbReference type="InterPro" id="IPR023365">
    <property type="entry name" value="Sortase_dom-sf"/>
</dbReference>
<keyword evidence="3" id="KW-0788">Thiol protease</keyword>
<feature type="active site" description="Proton donor/acceptor" evidence="4">
    <location>
        <position position="93"/>
    </location>
</feature>
<dbReference type="Pfam" id="PF04203">
    <property type="entry name" value="Sortase"/>
    <property type="match status" value="1"/>
</dbReference>
<dbReference type="STRING" id="33978.A6M13_04865"/>
<evidence type="ECO:0000256" key="3">
    <source>
        <dbReference type="ARBA" id="ARBA00022807"/>
    </source>
</evidence>
<dbReference type="EMBL" id="MASJ01000038">
    <property type="protein sequence ID" value="OCS83358.1"/>
    <property type="molecule type" value="Genomic_DNA"/>
</dbReference>
<dbReference type="CDD" id="cd06165">
    <property type="entry name" value="Sortase_A"/>
    <property type="match status" value="1"/>
</dbReference>
<dbReference type="InterPro" id="IPR042007">
    <property type="entry name" value="Sortase_A"/>
</dbReference>
<dbReference type="RefSeq" id="WP_066547075.1">
    <property type="nucleotide sequence ID" value="NZ_MASJ01000038.1"/>
</dbReference>
<evidence type="ECO:0000256" key="4">
    <source>
        <dbReference type="PIRSR" id="PIRSR605754-1"/>
    </source>
</evidence>
<dbReference type="OrthoDB" id="1648028at2"/>
<comment type="caution">
    <text evidence="5">The sequence shown here is derived from an EMBL/GenBank/DDBJ whole genome shotgun (WGS) entry which is preliminary data.</text>
</comment>
<dbReference type="AlphaFoldDB" id="A0A1C0Y857"/>
<keyword evidence="6" id="KW-1185">Reference proteome</keyword>
<proteinExistence type="predicted"/>
<evidence type="ECO:0000313" key="6">
    <source>
        <dbReference type="Proteomes" id="UP000093199"/>
    </source>
</evidence>
<name>A0A1C0Y857_9BACL</name>
<keyword evidence="2" id="KW-0378">Hydrolase</keyword>
<dbReference type="Proteomes" id="UP000093199">
    <property type="component" value="Unassembled WGS sequence"/>
</dbReference>
<dbReference type="Gene3D" id="2.40.260.10">
    <property type="entry name" value="Sortase"/>
    <property type="match status" value="1"/>
</dbReference>
<evidence type="ECO:0000256" key="2">
    <source>
        <dbReference type="ARBA" id="ARBA00022801"/>
    </source>
</evidence>
<accession>A0A1C0Y857</accession>
<dbReference type="GO" id="GO:0008234">
    <property type="term" value="F:cysteine-type peptidase activity"/>
    <property type="evidence" value="ECO:0007669"/>
    <property type="project" value="UniProtKB-KW"/>
</dbReference>
<organism evidence="5 6">
    <name type="scientific">Caryophanon tenue</name>
    <dbReference type="NCBI Taxonomy" id="33978"/>
    <lineage>
        <taxon>Bacteria</taxon>
        <taxon>Bacillati</taxon>
        <taxon>Bacillota</taxon>
        <taxon>Bacilli</taxon>
        <taxon>Bacillales</taxon>
        <taxon>Caryophanaceae</taxon>
        <taxon>Caryophanon</taxon>
    </lineage>
</organism>